<sequence>MKKSILNLKGAQELTKGEQKNIEGAIRELIRCYYLSDPICCGSAQWQCGVGPHSGGLYRPHSGTCVCF</sequence>
<comment type="caution">
    <text evidence="1">The sequence shown here is derived from an EMBL/GenBank/DDBJ whole genome shotgun (WGS) entry which is preliminary data.</text>
</comment>
<organism evidence="1 2">
    <name type="scientific">Flavobacterium jumunjinense</name>
    <dbReference type="NCBI Taxonomy" id="998845"/>
    <lineage>
        <taxon>Bacteria</taxon>
        <taxon>Pseudomonadati</taxon>
        <taxon>Bacteroidota</taxon>
        <taxon>Flavobacteriia</taxon>
        <taxon>Flavobacteriales</taxon>
        <taxon>Flavobacteriaceae</taxon>
        <taxon>Flavobacterium</taxon>
    </lineage>
</organism>
<dbReference type="Proteomes" id="UP001589607">
    <property type="component" value="Unassembled WGS sequence"/>
</dbReference>
<evidence type="ECO:0000313" key="1">
    <source>
        <dbReference type="EMBL" id="MFB9097534.1"/>
    </source>
</evidence>
<reference evidence="1 2" key="1">
    <citation type="submission" date="2024-09" db="EMBL/GenBank/DDBJ databases">
        <authorList>
            <person name="Sun Q."/>
            <person name="Mori K."/>
        </authorList>
    </citation>
    <scope>NUCLEOTIDE SEQUENCE [LARGE SCALE GENOMIC DNA]</scope>
    <source>
        <strain evidence="1 2">CECT 7955</strain>
    </source>
</reference>
<gene>
    <name evidence="1" type="ORF">ACFFVF_13510</name>
</gene>
<name>A0ABV5GQ71_9FLAO</name>
<dbReference type="RefSeq" id="WP_236457486.1">
    <property type="nucleotide sequence ID" value="NZ_CBCSGE010000006.1"/>
</dbReference>
<protein>
    <recommendedName>
        <fullName evidence="3">Natural product</fullName>
    </recommendedName>
</protein>
<dbReference type="EMBL" id="JBHMEY010000059">
    <property type="protein sequence ID" value="MFB9097534.1"/>
    <property type="molecule type" value="Genomic_DNA"/>
</dbReference>
<evidence type="ECO:0008006" key="3">
    <source>
        <dbReference type="Google" id="ProtNLM"/>
    </source>
</evidence>
<proteinExistence type="predicted"/>
<accession>A0ABV5GQ71</accession>
<evidence type="ECO:0000313" key="2">
    <source>
        <dbReference type="Proteomes" id="UP001589607"/>
    </source>
</evidence>
<keyword evidence="2" id="KW-1185">Reference proteome</keyword>